<dbReference type="InterPro" id="IPR029056">
    <property type="entry name" value="Ribokinase-like"/>
</dbReference>
<feature type="domain" description="Carbohydrate kinase PfkB" evidence="5">
    <location>
        <begin position="18"/>
        <end position="319"/>
    </location>
</feature>
<name>A0A246BDR8_9DEIO</name>
<dbReference type="Gene3D" id="2.60.120.10">
    <property type="entry name" value="Jelly Rolls"/>
    <property type="match status" value="1"/>
</dbReference>
<dbReference type="InterPro" id="IPR050306">
    <property type="entry name" value="PfkB_Carbo_kinase"/>
</dbReference>
<dbReference type="CDD" id="cd01166">
    <property type="entry name" value="KdgK"/>
    <property type="match status" value="1"/>
</dbReference>
<feature type="compositionally biased region" description="Pro residues" evidence="4">
    <location>
        <begin position="316"/>
        <end position="328"/>
    </location>
</feature>
<keyword evidence="2" id="KW-0808">Transferase</keyword>
<dbReference type="GO" id="GO:0019698">
    <property type="term" value="P:D-galacturonate catabolic process"/>
    <property type="evidence" value="ECO:0007669"/>
    <property type="project" value="TreeGrafter"/>
</dbReference>
<reference evidence="7 8" key="1">
    <citation type="submission" date="2017-05" db="EMBL/GenBank/DDBJ databases">
        <title>De novo genome assembly of Deniococcus indicus strain DR1.</title>
        <authorList>
            <person name="Chauhan D."/>
            <person name="Yennamalli R.M."/>
            <person name="Priyadarshini R."/>
        </authorList>
    </citation>
    <scope>NUCLEOTIDE SEQUENCE [LARGE SCALE GENOMIC DNA]</scope>
    <source>
        <strain evidence="7 8">DR1</strain>
    </source>
</reference>
<dbReference type="Proteomes" id="UP000197208">
    <property type="component" value="Unassembled WGS sequence"/>
</dbReference>
<dbReference type="AlphaFoldDB" id="A0A246BDR8"/>
<dbReference type="GO" id="GO:0006974">
    <property type="term" value="P:DNA damage response"/>
    <property type="evidence" value="ECO:0007669"/>
    <property type="project" value="TreeGrafter"/>
</dbReference>
<gene>
    <name evidence="7" type="ORF">CBQ26_20545</name>
</gene>
<organism evidence="7 8">
    <name type="scientific">Deinococcus indicus</name>
    <dbReference type="NCBI Taxonomy" id="223556"/>
    <lineage>
        <taxon>Bacteria</taxon>
        <taxon>Thermotogati</taxon>
        <taxon>Deinococcota</taxon>
        <taxon>Deinococci</taxon>
        <taxon>Deinococcales</taxon>
        <taxon>Deinococcaceae</taxon>
        <taxon>Deinococcus</taxon>
    </lineage>
</organism>
<dbReference type="GO" id="GO:0042840">
    <property type="term" value="P:D-glucuronate catabolic process"/>
    <property type="evidence" value="ECO:0007669"/>
    <property type="project" value="TreeGrafter"/>
</dbReference>
<dbReference type="InterPro" id="IPR011051">
    <property type="entry name" value="RmlC_Cupin_sf"/>
</dbReference>
<evidence type="ECO:0000259" key="6">
    <source>
        <dbReference type="Pfam" id="PF07883"/>
    </source>
</evidence>
<accession>A0A246BDR8</accession>
<dbReference type="InterPro" id="IPR014710">
    <property type="entry name" value="RmlC-like_jellyroll"/>
</dbReference>
<evidence type="ECO:0000313" key="8">
    <source>
        <dbReference type="Proteomes" id="UP000197208"/>
    </source>
</evidence>
<dbReference type="Pfam" id="PF07883">
    <property type="entry name" value="Cupin_2"/>
    <property type="match status" value="1"/>
</dbReference>
<dbReference type="EMBL" id="NHMK01000038">
    <property type="protein sequence ID" value="OWL93249.1"/>
    <property type="molecule type" value="Genomic_DNA"/>
</dbReference>
<comment type="caution">
    <text evidence="7">The sequence shown here is derived from an EMBL/GenBank/DDBJ whole genome shotgun (WGS) entry which is preliminary data.</text>
</comment>
<evidence type="ECO:0000256" key="2">
    <source>
        <dbReference type="ARBA" id="ARBA00022679"/>
    </source>
</evidence>
<evidence type="ECO:0000256" key="3">
    <source>
        <dbReference type="ARBA" id="ARBA00022777"/>
    </source>
</evidence>
<evidence type="ECO:0008006" key="9">
    <source>
        <dbReference type="Google" id="ProtNLM"/>
    </source>
</evidence>
<comment type="similarity">
    <text evidence="1">Belongs to the carbohydrate kinase PfkB family.</text>
</comment>
<dbReference type="Pfam" id="PF00294">
    <property type="entry name" value="PfkB"/>
    <property type="match status" value="1"/>
</dbReference>
<dbReference type="InterPro" id="IPR011611">
    <property type="entry name" value="PfkB_dom"/>
</dbReference>
<dbReference type="SUPFAM" id="SSF53613">
    <property type="entry name" value="Ribokinase-like"/>
    <property type="match status" value="1"/>
</dbReference>
<dbReference type="CDD" id="cd02238">
    <property type="entry name" value="cupin_KdgF"/>
    <property type="match status" value="1"/>
</dbReference>
<dbReference type="InterPro" id="IPR002173">
    <property type="entry name" value="Carboh/pur_kinase_PfkB_CS"/>
</dbReference>
<dbReference type="PROSITE" id="PS00584">
    <property type="entry name" value="PFKB_KINASES_2"/>
    <property type="match status" value="1"/>
</dbReference>
<proteinExistence type="inferred from homology"/>
<keyword evidence="8" id="KW-1185">Reference proteome</keyword>
<evidence type="ECO:0000256" key="1">
    <source>
        <dbReference type="ARBA" id="ARBA00010688"/>
    </source>
</evidence>
<dbReference type="PANTHER" id="PTHR43085">
    <property type="entry name" value="HEXOKINASE FAMILY MEMBER"/>
    <property type="match status" value="1"/>
</dbReference>
<evidence type="ECO:0000259" key="5">
    <source>
        <dbReference type="Pfam" id="PF00294"/>
    </source>
</evidence>
<evidence type="ECO:0000313" key="7">
    <source>
        <dbReference type="EMBL" id="OWL93249.1"/>
    </source>
</evidence>
<dbReference type="PANTHER" id="PTHR43085:SF15">
    <property type="entry name" value="2-DEHYDRO-3-DEOXYGLUCONOKINASE"/>
    <property type="match status" value="1"/>
</dbReference>
<dbReference type="InterPro" id="IPR013096">
    <property type="entry name" value="Cupin_2"/>
</dbReference>
<dbReference type="Gene3D" id="3.40.1190.20">
    <property type="match status" value="1"/>
</dbReference>
<feature type="region of interest" description="Disordered" evidence="4">
    <location>
        <begin position="313"/>
        <end position="349"/>
    </location>
</feature>
<protein>
    <recommendedName>
        <fullName evidence="9">Carbohydrate kinase</fullName>
    </recommendedName>
</protein>
<sequence length="445" mass="46767">MTGAMTLPTGHSARSLDLIALGECMVELRADGPLGEAAHLTRACGGDTLNALVSAARLGSRCGFISRVGRDPFGHGLRRAWQVEEIDVTHAPLVDGENGVYFISLHADGEREFTYRRVGSAASGLSPADVDAAYLASAGTLLLSGITQAISQTAQAATRHAARVARQVGTCVAFDPNYRLRLWADRAGERAGLDAARAAFREVLPCVDLLLPSFPADTALLDHIPIDAPDAARAFADLGVTVALKDGPHGAWLCDPGGEPLHVPAPPVADVLDTTGAGDAWNGAFLHALTRTQPPEQAARAGHASAAHVIRHRGALPPPPSSHAPPPGDRMTDTVPTPPALTLGADWSPAEPGVTRKLVARGQQLMAMQVRFEGGARGYRHEHPHEQLTLVLSGTFEFVLDDTRHTLRAGDSLSIPGGVPHEALAVSAGELLDMFTPVREDLVGP</sequence>
<keyword evidence="3" id="KW-0418">Kinase</keyword>
<feature type="domain" description="Cupin type-2" evidence="6">
    <location>
        <begin position="370"/>
        <end position="427"/>
    </location>
</feature>
<dbReference type="GO" id="GO:0005829">
    <property type="term" value="C:cytosol"/>
    <property type="evidence" value="ECO:0007669"/>
    <property type="project" value="TreeGrafter"/>
</dbReference>
<evidence type="ECO:0000256" key="4">
    <source>
        <dbReference type="SAM" id="MobiDB-lite"/>
    </source>
</evidence>
<dbReference type="SUPFAM" id="SSF51182">
    <property type="entry name" value="RmlC-like cupins"/>
    <property type="match status" value="1"/>
</dbReference>
<dbReference type="GO" id="GO:0008673">
    <property type="term" value="F:2-dehydro-3-deoxygluconokinase activity"/>
    <property type="evidence" value="ECO:0007669"/>
    <property type="project" value="TreeGrafter"/>
</dbReference>